<protein>
    <submittedName>
        <fullName evidence="1">Uncharacterized protein</fullName>
    </submittedName>
</protein>
<sequence length="86" mass="9414">MREAPTLRLTLTKRIETHEDPPMTALYPLVRHADGRTFHDGAPLTLADAQIMLNDAIFDGRVEVGSFLHVGPDQLTIQPPDADPGA</sequence>
<dbReference type="Proteomes" id="UP000325333">
    <property type="component" value="Unassembled WGS sequence"/>
</dbReference>
<comment type="caution">
    <text evidence="1">The sequence shown here is derived from an EMBL/GenBank/DDBJ whole genome shotgun (WGS) entry which is preliminary data.</text>
</comment>
<accession>A0A5B0KPK6</accession>
<proteinExistence type="predicted"/>
<evidence type="ECO:0000313" key="2">
    <source>
        <dbReference type="Proteomes" id="UP000325333"/>
    </source>
</evidence>
<gene>
    <name evidence="1" type="ORF">FH063_002131</name>
</gene>
<reference evidence="1 2" key="1">
    <citation type="submission" date="2019-07" db="EMBL/GenBank/DDBJ databases">
        <title>Genome sequencing of the stress-tolerant strain Azospirillum brasilense Az19.</title>
        <authorList>
            <person name="Maroniche G.A."/>
            <person name="Garcia J.E."/>
            <person name="Pagnussat L."/>
            <person name="Amenta M."/>
            <person name="Creus C.M."/>
        </authorList>
    </citation>
    <scope>NUCLEOTIDE SEQUENCE [LARGE SCALE GENOMIC DNA]</scope>
    <source>
        <strain evidence="1 2">Az19</strain>
    </source>
</reference>
<dbReference type="AlphaFoldDB" id="A0A5B0KPK6"/>
<name>A0A5B0KPK6_9PROT</name>
<organism evidence="1 2">
    <name type="scientific">Azospirillum argentinense</name>
    <dbReference type="NCBI Taxonomy" id="2970906"/>
    <lineage>
        <taxon>Bacteria</taxon>
        <taxon>Pseudomonadati</taxon>
        <taxon>Pseudomonadota</taxon>
        <taxon>Alphaproteobacteria</taxon>
        <taxon>Rhodospirillales</taxon>
        <taxon>Azospirillaceae</taxon>
        <taxon>Azospirillum</taxon>
    </lineage>
</organism>
<dbReference type="EMBL" id="VEWN01000011">
    <property type="protein sequence ID" value="KAA1054229.1"/>
    <property type="molecule type" value="Genomic_DNA"/>
</dbReference>
<evidence type="ECO:0000313" key="1">
    <source>
        <dbReference type="EMBL" id="KAA1054229.1"/>
    </source>
</evidence>